<dbReference type="AlphaFoldDB" id="A0A1S8L1H4"/>
<evidence type="ECO:0000313" key="5">
    <source>
        <dbReference type="Proteomes" id="UP000190951"/>
    </source>
</evidence>
<evidence type="ECO:0000256" key="3">
    <source>
        <dbReference type="ARBA" id="ARBA00048447"/>
    </source>
</evidence>
<sequence>MSVIKNKYPILERDTDKLAVIMANSAGEKNLPQKCVFAFLGETIENYASKIHAIKIDEYESIIRRYPVYKTIYKGEKVCFCESPVGAAASVQMLEFLISRGVNEIIACGSAGALLDFDENEVIIPVKALRDEGTSYHYLEPSREIGLNSKAIEAIKKASNKLGLKYVEGKTWSTDGFFRETREMVKYRIEEGCIVVEMECSALAACASFRNSVFGQILFTADTLANLDSYDRRAFGISAHEMVLKLAFEAVTM</sequence>
<dbReference type="KEGG" id="crw:CROST_001160"/>
<keyword evidence="4" id="KW-0808">Transferase</keyword>
<proteinExistence type="predicted"/>
<dbReference type="SUPFAM" id="SSF53167">
    <property type="entry name" value="Purine and uridine phosphorylases"/>
    <property type="match status" value="1"/>
</dbReference>
<evidence type="ECO:0000256" key="1">
    <source>
        <dbReference type="ARBA" id="ARBA00011888"/>
    </source>
</evidence>
<gene>
    <name evidence="4" type="primary">deoD</name>
    <name evidence="4" type="ORF">CROST_001160</name>
</gene>
<dbReference type="STRING" id="84029.CROST_32870"/>
<dbReference type="GO" id="GO:0006152">
    <property type="term" value="P:purine nucleoside catabolic process"/>
    <property type="evidence" value="ECO:0007669"/>
    <property type="project" value="TreeGrafter"/>
</dbReference>
<dbReference type="EMBL" id="CP096983">
    <property type="protein sequence ID" value="URZ09445.1"/>
    <property type="molecule type" value="Genomic_DNA"/>
</dbReference>
<evidence type="ECO:0000256" key="2">
    <source>
        <dbReference type="ARBA" id="ARBA00021980"/>
    </source>
</evidence>
<dbReference type="GO" id="GO:0004850">
    <property type="term" value="F:uridine phosphorylase activity"/>
    <property type="evidence" value="ECO:0007669"/>
    <property type="project" value="UniProtKB-EC"/>
</dbReference>
<dbReference type="EC" id="2.4.2.3" evidence="1"/>
<dbReference type="InterPro" id="IPR000845">
    <property type="entry name" value="Nucleoside_phosphorylase_d"/>
</dbReference>
<dbReference type="RefSeq" id="WP_077833557.1">
    <property type="nucleotide sequence ID" value="NZ_CP096983.1"/>
</dbReference>
<dbReference type="InterPro" id="IPR035994">
    <property type="entry name" value="Nucleoside_phosphorylase_sf"/>
</dbReference>
<organism evidence="4 5">
    <name type="scientific">Clostridium felsineum</name>
    <dbReference type="NCBI Taxonomy" id="36839"/>
    <lineage>
        <taxon>Bacteria</taxon>
        <taxon>Bacillati</taxon>
        <taxon>Bacillota</taxon>
        <taxon>Clostridia</taxon>
        <taxon>Eubacteriales</taxon>
        <taxon>Clostridiaceae</taxon>
        <taxon>Clostridium</taxon>
    </lineage>
</organism>
<dbReference type="PANTHER" id="PTHR43691:SF11">
    <property type="entry name" value="FI09636P-RELATED"/>
    <property type="match status" value="1"/>
</dbReference>
<dbReference type="Gene3D" id="3.40.50.1580">
    <property type="entry name" value="Nucleoside phosphorylase domain"/>
    <property type="match status" value="1"/>
</dbReference>
<comment type="catalytic activity">
    <reaction evidence="3">
        <text>uridine + phosphate = alpha-D-ribose 1-phosphate + uracil</text>
        <dbReference type="Rhea" id="RHEA:24388"/>
        <dbReference type="ChEBI" id="CHEBI:16704"/>
        <dbReference type="ChEBI" id="CHEBI:17568"/>
        <dbReference type="ChEBI" id="CHEBI:43474"/>
        <dbReference type="ChEBI" id="CHEBI:57720"/>
        <dbReference type="EC" id="2.4.2.3"/>
    </reaction>
</comment>
<dbReference type="PANTHER" id="PTHR43691">
    <property type="entry name" value="URIDINE PHOSPHORYLASE"/>
    <property type="match status" value="1"/>
</dbReference>
<keyword evidence="5" id="KW-1185">Reference proteome</keyword>
<name>A0A1S8L1H4_9CLOT</name>
<dbReference type="Pfam" id="PF01048">
    <property type="entry name" value="PNP_UDP_1"/>
    <property type="match status" value="1"/>
</dbReference>
<accession>A0A1S8L1H4</accession>
<evidence type="ECO:0000313" key="4">
    <source>
        <dbReference type="EMBL" id="URZ09445.1"/>
    </source>
</evidence>
<dbReference type="GO" id="GO:0005829">
    <property type="term" value="C:cytosol"/>
    <property type="evidence" value="ECO:0007669"/>
    <property type="project" value="TreeGrafter"/>
</dbReference>
<keyword evidence="4" id="KW-0328">Glycosyltransferase</keyword>
<dbReference type="CDD" id="cd09007">
    <property type="entry name" value="NP-I_spr0068"/>
    <property type="match status" value="1"/>
</dbReference>
<dbReference type="GO" id="GO:0004731">
    <property type="term" value="F:purine-nucleoside phosphorylase activity"/>
    <property type="evidence" value="ECO:0007669"/>
    <property type="project" value="TreeGrafter"/>
</dbReference>
<protein>
    <recommendedName>
        <fullName evidence="2">Uridine phosphorylase</fullName>
        <ecNumber evidence="1">2.4.2.3</ecNumber>
    </recommendedName>
</protein>
<dbReference type="Proteomes" id="UP000190951">
    <property type="component" value="Chromosome"/>
</dbReference>
<reference evidence="4 5" key="1">
    <citation type="submission" date="2022-04" db="EMBL/GenBank/DDBJ databases">
        <title>Genome sequence of C. roseum typestrain.</title>
        <authorList>
            <person name="Poehlein A."/>
            <person name="Schoch T."/>
            <person name="Duerre P."/>
            <person name="Daniel R."/>
        </authorList>
    </citation>
    <scope>NUCLEOTIDE SEQUENCE [LARGE SCALE GENOMIC DNA]</scope>
    <source>
        <strain evidence="4 5">DSM 7320</strain>
    </source>
</reference>